<dbReference type="AlphaFoldDB" id="S8C6D5"/>
<keyword evidence="4 6" id="KW-1133">Transmembrane helix</keyword>
<accession>S8C6D5</accession>
<sequence length="184" mass="20658">SDRHRTVHQILGGGFAADVILWKKKDVTLNILTFASASWFIFQLSGYTLLTFLSSVLFLLFTILFIWAKSSALLNRPSPSIPRLHLSEEATNRVAGFVRNHLNDALFLSEEIALGRRDSAVFLRLAVGLLVISLVGALADFFTLCYSCLTIVLTVPAIYDRYEDRIDALAVNGYEKLMQFYATY</sequence>
<dbReference type="GO" id="GO:0005789">
    <property type="term" value="C:endoplasmic reticulum membrane"/>
    <property type="evidence" value="ECO:0007669"/>
    <property type="project" value="UniProtKB-SubCell"/>
</dbReference>
<dbReference type="EMBL" id="AUSU01007933">
    <property type="protein sequence ID" value="EPS59966.1"/>
    <property type="molecule type" value="Genomic_DNA"/>
</dbReference>
<reference evidence="8 9" key="1">
    <citation type="journal article" date="2013" name="BMC Genomics">
        <title>The miniature genome of a carnivorous plant Genlisea aurea contains a low number of genes and short non-coding sequences.</title>
        <authorList>
            <person name="Leushkin E.V."/>
            <person name="Sutormin R.A."/>
            <person name="Nabieva E.R."/>
            <person name="Penin A.A."/>
            <person name="Kondrashov A.S."/>
            <person name="Logacheva M.D."/>
        </authorList>
    </citation>
    <scope>NUCLEOTIDE SEQUENCE [LARGE SCALE GENOMIC DNA]</scope>
</reference>
<evidence type="ECO:0000256" key="1">
    <source>
        <dbReference type="ARBA" id="ARBA00004477"/>
    </source>
</evidence>
<name>S8C6D5_9LAMI</name>
<proteinExistence type="predicted"/>
<dbReference type="GO" id="GO:0009617">
    <property type="term" value="P:response to bacterium"/>
    <property type="evidence" value="ECO:0007669"/>
    <property type="project" value="InterPro"/>
</dbReference>
<feature type="domain" description="Reticulon" evidence="7">
    <location>
        <begin position="16"/>
        <end position="184"/>
    </location>
</feature>
<keyword evidence="2 6" id="KW-0812">Transmembrane</keyword>
<evidence type="ECO:0000313" key="8">
    <source>
        <dbReference type="EMBL" id="EPS59966.1"/>
    </source>
</evidence>
<evidence type="ECO:0000256" key="5">
    <source>
        <dbReference type="ARBA" id="ARBA00023136"/>
    </source>
</evidence>
<evidence type="ECO:0000256" key="6">
    <source>
        <dbReference type="RuleBase" id="RU363132"/>
    </source>
</evidence>
<comment type="subcellular location">
    <subcellularLocation>
        <location evidence="1 6">Endoplasmic reticulum membrane</location>
        <topology evidence="1 6">Multi-pass membrane protein</topology>
    </subcellularLocation>
</comment>
<evidence type="ECO:0000256" key="3">
    <source>
        <dbReference type="ARBA" id="ARBA00022824"/>
    </source>
</evidence>
<gene>
    <name evidence="8" type="ORF">M569_14838</name>
</gene>
<organism evidence="8 9">
    <name type="scientific">Genlisea aurea</name>
    <dbReference type="NCBI Taxonomy" id="192259"/>
    <lineage>
        <taxon>Eukaryota</taxon>
        <taxon>Viridiplantae</taxon>
        <taxon>Streptophyta</taxon>
        <taxon>Embryophyta</taxon>
        <taxon>Tracheophyta</taxon>
        <taxon>Spermatophyta</taxon>
        <taxon>Magnoliopsida</taxon>
        <taxon>eudicotyledons</taxon>
        <taxon>Gunneridae</taxon>
        <taxon>Pentapetalae</taxon>
        <taxon>asterids</taxon>
        <taxon>lamiids</taxon>
        <taxon>Lamiales</taxon>
        <taxon>Lentibulariaceae</taxon>
        <taxon>Genlisea</taxon>
    </lineage>
</organism>
<feature type="non-terminal residue" evidence="8">
    <location>
        <position position="184"/>
    </location>
</feature>
<feature type="transmembrane region" description="Helical" evidence="6">
    <location>
        <begin position="27"/>
        <end position="44"/>
    </location>
</feature>
<feature type="transmembrane region" description="Helical" evidence="6">
    <location>
        <begin position="50"/>
        <end position="68"/>
    </location>
</feature>
<keyword evidence="9" id="KW-1185">Reference proteome</keyword>
<comment type="caution">
    <text evidence="8">The sequence shown here is derived from an EMBL/GenBank/DDBJ whole genome shotgun (WGS) entry which is preliminary data.</text>
</comment>
<dbReference type="Proteomes" id="UP000015453">
    <property type="component" value="Unassembled WGS sequence"/>
</dbReference>
<feature type="transmembrane region" description="Helical" evidence="6">
    <location>
        <begin position="121"/>
        <end position="144"/>
    </location>
</feature>
<evidence type="ECO:0000256" key="2">
    <source>
        <dbReference type="ARBA" id="ARBA00022692"/>
    </source>
</evidence>
<dbReference type="PANTHER" id="PTHR10994:SF65">
    <property type="entry name" value="RETICULON-LIKE PROTEIN B12"/>
    <property type="match status" value="1"/>
</dbReference>
<keyword evidence="3 6" id="KW-0256">Endoplasmic reticulum</keyword>
<feature type="non-terminal residue" evidence="8">
    <location>
        <position position="1"/>
    </location>
</feature>
<dbReference type="PANTHER" id="PTHR10994">
    <property type="entry name" value="RETICULON"/>
    <property type="match status" value="1"/>
</dbReference>
<dbReference type="Pfam" id="PF02453">
    <property type="entry name" value="Reticulon"/>
    <property type="match status" value="1"/>
</dbReference>
<keyword evidence="5 6" id="KW-0472">Membrane</keyword>
<dbReference type="PROSITE" id="PS50845">
    <property type="entry name" value="RETICULON"/>
    <property type="match status" value="1"/>
</dbReference>
<evidence type="ECO:0000259" key="7">
    <source>
        <dbReference type="PROSITE" id="PS50845"/>
    </source>
</evidence>
<dbReference type="OrthoDB" id="567788at2759"/>
<evidence type="ECO:0000256" key="4">
    <source>
        <dbReference type="ARBA" id="ARBA00022989"/>
    </source>
</evidence>
<dbReference type="InterPro" id="IPR045064">
    <property type="entry name" value="Reticulon-like"/>
</dbReference>
<protein>
    <recommendedName>
        <fullName evidence="6">Reticulon-like protein</fullName>
    </recommendedName>
</protein>
<evidence type="ECO:0000313" key="9">
    <source>
        <dbReference type="Proteomes" id="UP000015453"/>
    </source>
</evidence>
<dbReference type="InterPro" id="IPR003388">
    <property type="entry name" value="Reticulon"/>
</dbReference>